<feature type="domain" description="Caspase family p10" evidence="20">
    <location>
        <begin position="501"/>
        <end position="553"/>
    </location>
</feature>
<dbReference type="FunFam" id="3.30.420.10:FF:000005">
    <property type="entry name" value="CCR4-NOT transcription complex subunit 7"/>
    <property type="match status" value="1"/>
</dbReference>
<dbReference type="PANTHER" id="PTHR10797">
    <property type="entry name" value="CCR4-NOT TRANSCRIPTION COMPLEX SUBUNIT"/>
    <property type="match status" value="1"/>
</dbReference>
<dbReference type="Pfam" id="PF04857">
    <property type="entry name" value="CAF1"/>
    <property type="match status" value="2"/>
</dbReference>
<keyword evidence="18" id="KW-0539">Nucleus</keyword>
<dbReference type="InterPro" id="IPR012337">
    <property type="entry name" value="RNaseH-like_sf"/>
</dbReference>
<dbReference type="InParanoid" id="A0A1X7VMY9"/>
<comment type="subcellular location">
    <subcellularLocation>
        <location evidence="3">Cytoplasm</location>
    </subcellularLocation>
    <subcellularLocation>
        <location evidence="2">Nucleus</location>
    </subcellularLocation>
</comment>
<dbReference type="GO" id="GO:0046872">
    <property type="term" value="F:metal ion binding"/>
    <property type="evidence" value="ECO:0007669"/>
    <property type="project" value="UniProtKB-KW"/>
</dbReference>
<comment type="similarity">
    <text evidence="4">Belongs to the CAF1 family.</text>
</comment>
<dbReference type="GO" id="GO:0004535">
    <property type="term" value="F:poly(A)-specific ribonuclease activity"/>
    <property type="evidence" value="ECO:0007669"/>
    <property type="project" value="UniProtKB-EC"/>
</dbReference>
<dbReference type="SUPFAM" id="SSF53098">
    <property type="entry name" value="Ribonuclease H-like"/>
    <property type="match status" value="1"/>
</dbReference>
<keyword evidence="8" id="KW-0678">Repressor</keyword>
<keyword evidence="9" id="KW-0540">Nuclease</keyword>
<keyword evidence="11" id="KW-0378">Hydrolase</keyword>
<dbReference type="InterPro" id="IPR011600">
    <property type="entry name" value="Pept_C14_caspase"/>
</dbReference>
<evidence type="ECO:0000313" key="22">
    <source>
        <dbReference type="EnsemblMetazoa" id="Aqu2.1.41249_001"/>
    </source>
</evidence>
<evidence type="ECO:0000256" key="14">
    <source>
        <dbReference type="ARBA" id="ARBA00022884"/>
    </source>
</evidence>
<sequence>MNHGNGVVGGVGGGGMKGNETDCIVEVWAKNMEEEFARIRQIVQEYPYVSIDTEFPGVVARPIEDFGSQADYQYQLVKCNVNLLKLMQLGLTFYNEKGEKPPGPSTFQFNFKFSLNEDMYAQDSIDMLHDAGLLFKKHEEEGIAVMDFAELLISSGLVLCEDVVWIAFASSYDFGYLIRLLTNENLPEDEPDFFQLISCYFPQIYDVKYLMKSCKNLKGGLQEVADFLRLERIGIQHQAGSDSFITGSAFFKIKEEFFDDTIDDDKYCGNVFGLVGNSLAMVMMSFFDAYYCRSGQIMAELPTEEQDEAEFKIGQTDEGPENDEENDYYPMEAVPQGLCLLIDIAHFERHKGRLGSDNDAAKLQDLFENVLNFRVAVLRDPTLQELHHKLIQTYQLDHSAYDAFFVIILSHGDQGDQIYTSDSRLIKIGEISDYFTASMCPSLANKPKCFIIQACRGFQHNRPITVSSSPRSSITESHFDVTQTSHDMSHDGGGLLSNFESCQIVPDKKDFYYAFATIEDHEALRHCEEGSWFISEFVKAVKYFARKYTIVDLQEVMLKVTGKVSKYSHEGRMQVCQTKGSITRKILLSVNEANLPTPSSSSFHSLTSSELNLDVAVKLRENKLNKSRPSSAGELVIATTGSSPALNRHSYHSPYMRRQSSPPLPFLRVPSVLGLRRQYSATPPHPLSRSSLASSIASETSLPLTELSSISKPGYCIVLNSGKSDDKKMAAIRKVFSDQLQFHVQVYNFITPKGIKHLLRTVAKIDHCDLNCLVVIVPGPTIPSNLQLHKILSPFAAHRSTIPKLFFIETKLNNDDRDYFYNAFSPVEVPLSYIYTANAVEDIKNTFLECLLQVITATTDRIVFQDVMRSTQKIFKNRESSTSCRITSIDKLEDQLILRPAKSQTEGEGKDVMGNKHKYSELLLAVRLLEPLRNTTINKLQRKKINILRICRQKIPRGKAESKALSDDNLEGTQATLEVDKQLTQQVNSLIGGCSSIARMGSLLLPIELSELISNCTKWYKTSEDKMVTEFDRNLDSLKDQCLIMKEIVRFITERGMEEQ</sequence>
<evidence type="ECO:0000256" key="18">
    <source>
        <dbReference type="ARBA" id="ARBA00023242"/>
    </source>
</evidence>
<dbReference type="GO" id="GO:0031047">
    <property type="term" value="P:regulatory ncRNA-mediated gene silencing"/>
    <property type="evidence" value="ECO:0007669"/>
    <property type="project" value="UniProtKB-KW"/>
</dbReference>
<dbReference type="Pfam" id="PF00656">
    <property type="entry name" value="Peptidase_C14"/>
    <property type="match status" value="1"/>
</dbReference>
<keyword evidence="10" id="KW-0479">Metal-binding</keyword>
<evidence type="ECO:0000256" key="15">
    <source>
        <dbReference type="ARBA" id="ARBA00023015"/>
    </source>
</evidence>
<dbReference type="InterPro" id="IPR006941">
    <property type="entry name" value="RNase_CAF1"/>
</dbReference>
<protein>
    <recommendedName>
        <fullName evidence="6">poly(A)-specific ribonuclease</fullName>
        <ecNumber evidence="6">3.1.13.4</ecNumber>
    </recommendedName>
</protein>
<evidence type="ECO:0000259" key="20">
    <source>
        <dbReference type="PROSITE" id="PS50207"/>
    </source>
</evidence>
<keyword evidence="16" id="KW-0943">RNA-mediated gene silencing</keyword>
<dbReference type="PROSITE" id="PS50208">
    <property type="entry name" value="CASPASE_P20"/>
    <property type="match status" value="1"/>
</dbReference>
<dbReference type="GO" id="GO:0030014">
    <property type="term" value="C:CCR4-NOT complex"/>
    <property type="evidence" value="ECO:0007669"/>
    <property type="project" value="InterPro"/>
</dbReference>
<evidence type="ECO:0000256" key="17">
    <source>
        <dbReference type="ARBA" id="ARBA00023163"/>
    </source>
</evidence>
<dbReference type="OrthoDB" id="1164111at2759"/>
<keyword evidence="15" id="KW-0805">Transcription regulation</keyword>
<dbReference type="AlphaFoldDB" id="A0A1X7VMY9"/>
<dbReference type="GO" id="GO:0005737">
    <property type="term" value="C:cytoplasm"/>
    <property type="evidence" value="ECO:0007669"/>
    <property type="project" value="UniProtKB-SubCell"/>
</dbReference>
<evidence type="ECO:0000256" key="4">
    <source>
        <dbReference type="ARBA" id="ARBA00008372"/>
    </source>
</evidence>
<dbReference type="InterPro" id="IPR029030">
    <property type="entry name" value="Caspase-like_dom_sf"/>
</dbReference>
<name>A0A1X7VMY9_AMPQE</name>
<evidence type="ECO:0000256" key="7">
    <source>
        <dbReference type="ARBA" id="ARBA00022490"/>
    </source>
</evidence>
<evidence type="ECO:0000256" key="5">
    <source>
        <dbReference type="ARBA" id="ARBA00010134"/>
    </source>
</evidence>
<keyword evidence="7" id="KW-0963">Cytoplasm</keyword>
<dbReference type="InterPro" id="IPR039637">
    <property type="entry name" value="CNOT7/CNOT8/Pop2"/>
</dbReference>
<proteinExistence type="inferred from homology"/>
<comment type="catalytic activity">
    <reaction evidence="1">
        <text>Exonucleolytic cleavage of poly(A) to 5'-AMP.</text>
        <dbReference type="EC" id="3.1.13.4"/>
    </reaction>
</comment>
<evidence type="ECO:0000256" key="6">
    <source>
        <dbReference type="ARBA" id="ARBA00012161"/>
    </source>
</evidence>
<dbReference type="GO" id="GO:0003723">
    <property type="term" value="F:RNA binding"/>
    <property type="evidence" value="ECO:0007669"/>
    <property type="project" value="UniProtKB-KW"/>
</dbReference>
<dbReference type="GO" id="GO:0006417">
    <property type="term" value="P:regulation of translation"/>
    <property type="evidence" value="ECO:0007669"/>
    <property type="project" value="UniProtKB-KW"/>
</dbReference>
<dbReference type="InterPro" id="IPR015917">
    <property type="entry name" value="Pept_C14A"/>
</dbReference>
<evidence type="ECO:0000256" key="12">
    <source>
        <dbReference type="ARBA" id="ARBA00022839"/>
    </source>
</evidence>
<reference evidence="22" key="1">
    <citation type="submission" date="2017-05" db="UniProtKB">
        <authorList>
            <consortium name="EnsemblMetazoa"/>
        </authorList>
    </citation>
    <scope>IDENTIFICATION</scope>
</reference>
<dbReference type="PRINTS" id="PR00376">
    <property type="entry name" value="IL1BCENZYME"/>
</dbReference>
<dbReference type="GO" id="GO:0005634">
    <property type="term" value="C:nucleus"/>
    <property type="evidence" value="ECO:0007669"/>
    <property type="project" value="UniProtKB-SubCell"/>
</dbReference>
<evidence type="ECO:0000256" key="2">
    <source>
        <dbReference type="ARBA" id="ARBA00004123"/>
    </source>
</evidence>
<dbReference type="SUPFAM" id="SSF52129">
    <property type="entry name" value="Caspase-like"/>
    <property type="match status" value="2"/>
</dbReference>
<evidence type="ECO:0000259" key="21">
    <source>
        <dbReference type="PROSITE" id="PS50208"/>
    </source>
</evidence>
<evidence type="ECO:0000256" key="9">
    <source>
        <dbReference type="ARBA" id="ARBA00022722"/>
    </source>
</evidence>
<evidence type="ECO:0000256" key="8">
    <source>
        <dbReference type="ARBA" id="ARBA00022491"/>
    </source>
</evidence>
<dbReference type="InterPro" id="IPR036397">
    <property type="entry name" value="RNaseH_sf"/>
</dbReference>
<feature type="domain" description="Caspase family p20" evidence="21">
    <location>
        <begin position="335"/>
        <end position="459"/>
    </location>
</feature>
<organism evidence="22">
    <name type="scientific">Amphimedon queenslandica</name>
    <name type="common">Sponge</name>
    <dbReference type="NCBI Taxonomy" id="400682"/>
    <lineage>
        <taxon>Eukaryota</taxon>
        <taxon>Metazoa</taxon>
        <taxon>Porifera</taxon>
        <taxon>Demospongiae</taxon>
        <taxon>Heteroscleromorpha</taxon>
        <taxon>Haplosclerida</taxon>
        <taxon>Niphatidae</taxon>
        <taxon>Amphimedon</taxon>
    </lineage>
</organism>
<dbReference type="EC" id="3.1.13.4" evidence="6"/>
<evidence type="ECO:0000256" key="10">
    <source>
        <dbReference type="ARBA" id="ARBA00022723"/>
    </source>
</evidence>
<keyword evidence="12" id="KW-0269">Exonuclease</keyword>
<evidence type="ECO:0000256" key="1">
    <source>
        <dbReference type="ARBA" id="ARBA00001663"/>
    </source>
</evidence>
<dbReference type="Gene3D" id="3.40.50.1460">
    <property type="match status" value="2"/>
</dbReference>
<evidence type="ECO:0000256" key="13">
    <source>
        <dbReference type="ARBA" id="ARBA00022845"/>
    </source>
</evidence>
<dbReference type="STRING" id="400682.A0A1X7VMY9"/>
<keyword evidence="13" id="KW-0810">Translation regulation</keyword>
<comment type="similarity">
    <text evidence="5 19">Belongs to the peptidase C14A family.</text>
</comment>
<evidence type="ECO:0000256" key="11">
    <source>
        <dbReference type="ARBA" id="ARBA00022801"/>
    </source>
</evidence>
<dbReference type="GO" id="GO:0004197">
    <property type="term" value="F:cysteine-type endopeptidase activity"/>
    <property type="evidence" value="ECO:0007669"/>
    <property type="project" value="InterPro"/>
</dbReference>
<dbReference type="InterPro" id="IPR001309">
    <property type="entry name" value="Pept_C14_p20"/>
</dbReference>
<dbReference type="EnsemblMetazoa" id="Aqu2.1.41249_001">
    <property type="protein sequence ID" value="Aqu2.1.41249_001"/>
    <property type="gene ID" value="Aqu2.1.41249"/>
</dbReference>
<evidence type="ECO:0000256" key="19">
    <source>
        <dbReference type="RuleBase" id="RU003971"/>
    </source>
</evidence>
<dbReference type="GO" id="GO:0006508">
    <property type="term" value="P:proteolysis"/>
    <property type="evidence" value="ECO:0007669"/>
    <property type="project" value="InterPro"/>
</dbReference>
<dbReference type="InterPro" id="IPR002138">
    <property type="entry name" value="Pept_C14_p10"/>
</dbReference>
<dbReference type="PROSITE" id="PS50207">
    <property type="entry name" value="CASPASE_P10"/>
    <property type="match status" value="1"/>
</dbReference>
<accession>A0A1X7VMY9</accession>
<evidence type="ECO:0000256" key="16">
    <source>
        <dbReference type="ARBA" id="ARBA00023158"/>
    </source>
</evidence>
<dbReference type="Gene3D" id="3.30.420.10">
    <property type="entry name" value="Ribonuclease H-like superfamily/Ribonuclease H"/>
    <property type="match status" value="1"/>
</dbReference>
<evidence type="ECO:0000256" key="3">
    <source>
        <dbReference type="ARBA" id="ARBA00004496"/>
    </source>
</evidence>
<dbReference type="SMART" id="SM00115">
    <property type="entry name" value="CASc"/>
    <property type="match status" value="1"/>
</dbReference>
<keyword evidence="14" id="KW-0694">RNA-binding</keyword>
<keyword evidence="17" id="KW-0804">Transcription</keyword>